<dbReference type="PROSITE" id="PS50102">
    <property type="entry name" value="RRM"/>
    <property type="match status" value="1"/>
</dbReference>
<dbReference type="OrthoDB" id="431169at2759"/>
<dbReference type="InterPro" id="IPR012677">
    <property type="entry name" value="Nucleotide-bd_a/b_plait_sf"/>
</dbReference>
<evidence type="ECO:0000313" key="6">
    <source>
        <dbReference type="EMBL" id="CAD7696899.1"/>
    </source>
</evidence>
<dbReference type="Proteomes" id="UP000708148">
    <property type="component" value="Unassembled WGS sequence"/>
</dbReference>
<name>A0A8S1IQ36_9CHLO</name>
<accession>A0A8S1IQ36</accession>
<feature type="region of interest" description="Disordered" evidence="4">
    <location>
        <begin position="51"/>
        <end position="82"/>
    </location>
</feature>
<proteinExistence type="predicted"/>
<dbReference type="SUPFAM" id="SSF54928">
    <property type="entry name" value="RNA-binding domain, RBD"/>
    <property type="match status" value="1"/>
</dbReference>
<sequence>MCLRDRIPGMQPAVQQGSRFMQQGGQVGVVPGQLGVNTNALLQGGSLGGTSSFSVGSPSSTRSGMHGTTLSSLQGSPGGPFSQGWRMANVASPVTSPTLASMDSPLAIGMGIGNSLQGLTSTGLQYHMQSGLTGSLGSGHLTGGTSSNMGPVIKGDQGGQMALMSGLGLQGNGATNLGTLGGVGMGGPLNGGLGGAGQGTMLQQQIAQANAVNAVNAAIAQHQQQQQQQQQQRLVAAQQAALQQSASLGRNVLSGAAGLGLAPGQMSLIQSDVGVGLGKEDIMLPPDAAATLYVDGIPADITRREFAHVFRPFDGYKGSRVVIKERENGKSMQVYGFVDFNTPQEAAYAKQQLQGYPMDLEEETTNCLNISYARPLRNPNVVGRKGHKARATKAI</sequence>
<evidence type="ECO:0000256" key="1">
    <source>
        <dbReference type="ARBA" id="ARBA00022884"/>
    </source>
</evidence>
<feature type="coiled-coil region" evidence="3">
    <location>
        <begin position="212"/>
        <end position="240"/>
    </location>
</feature>
<feature type="domain" description="RRM" evidence="5">
    <location>
        <begin position="290"/>
        <end position="375"/>
    </location>
</feature>
<evidence type="ECO:0000313" key="7">
    <source>
        <dbReference type="Proteomes" id="UP000708148"/>
    </source>
</evidence>
<feature type="compositionally biased region" description="Polar residues" evidence="4">
    <location>
        <begin position="66"/>
        <end position="75"/>
    </location>
</feature>
<feature type="compositionally biased region" description="Low complexity" evidence="4">
    <location>
        <begin position="51"/>
        <end position="64"/>
    </location>
</feature>
<evidence type="ECO:0000256" key="3">
    <source>
        <dbReference type="SAM" id="Coils"/>
    </source>
</evidence>
<keyword evidence="3" id="KW-0175">Coiled coil</keyword>
<dbReference type="GO" id="GO:0003723">
    <property type="term" value="F:RNA binding"/>
    <property type="evidence" value="ECO:0007669"/>
    <property type="project" value="UniProtKB-UniRule"/>
</dbReference>
<dbReference type="Gene3D" id="3.30.70.330">
    <property type="match status" value="1"/>
</dbReference>
<organism evidence="6 7">
    <name type="scientific">Ostreobium quekettii</name>
    <dbReference type="NCBI Taxonomy" id="121088"/>
    <lineage>
        <taxon>Eukaryota</taxon>
        <taxon>Viridiplantae</taxon>
        <taxon>Chlorophyta</taxon>
        <taxon>core chlorophytes</taxon>
        <taxon>Ulvophyceae</taxon>
        <taxon>TCBD clade</taxon>
        <taxon>Bryopsidales</taxon>
        <taxon>Ostreobineae</taxon>
        <taxon>Ostreobiaceae</taxon>
        <taxon>Ostreobium</taxon>
    </lineage>
</organism>
<dbReference type="AlphaFoldDB" id="A0A8S1IQ36"/>
<dbReference type="EMBL" id="CAJHUC010000563">
    <property type="protein sequence ID" value="CAD7696899.1"/>
    <property type="molecule type" value="Genomic_DNA"/>
</dbReference>
<evidence type="ECO:0000259" key="5">
    <source>
        <dbReference type="PROSITE" id="PS50102"/>
    </source>
</evidence>
<keyword evidence="7" id="KW-1185">Reference proteome</keyword>
<gene>
    <name evidence="6" type="ORF">OSTQU699_LOCUS2260</name>
</gene>
<dbReference type="CDD" id="cd21618">
    <property type="entry name" value="RRM_AtNSRA_like"/>
    <property type="match status" value="1"/>
</dbReference>
<evidence type="ECO:0000256" key="2">
    <source>
        <dbReference type="PROSITE-ProRule" id="PRU00176"/>
    </source>
</evidence>
<dbReference type="PANTHER" id="PTHR10501">
    <property type="entry name" value="U1 SMALL NUCLEAR RIBONUCLEOPROTEIN A/U2 SMALL NUCLEAR RIBONUCLEOPROTEIN B"/>
    <property type="match status" value="1"/>
</dbReference>
<dbReference type="InterPro" id="IPR035979">
    <property type="entry name" value="RBD_domain_sf"/>
</dbReference>
<dbReference type="Pfam" id="PF00076">
    <property type="entry name" value="RRM_1"/>
    <property type="match status" value="1"/>
</dbReference>
<evidence type="ECO:0000256" key="4">
    <source>
        <dbReference type="SAM" id="MobiDB-lite"/>
    </source>
</evidence>
<keyword evidence="1 2" id="KW-0694">RNA-binding</keyword>
<dbReference type="InterPro" id="IPR000504">
    <property type="entry name" value="RRM_dom"/>
</dbReference>
<dbReference type="SMART" id="SM00360">
    <property type="entry name" value="RRM"/>
    <property type="match status" value="1"/>
</dbReference>
<comment type="caution">
    <text evidence="6">The sequence shown here is derived from an EMBL/GenBank/DDBJ whole genome shotgun (WGS) entry which is preliminary data.</text>
</comment>
<reference evidence="6" key="1">
    <citation type="submission" date="2020-12" db="EMBL/GenBank/DDBJ databases">
        <authorList>
            <person name="Iha C."/>
        </authorList>
    </citation>
    <scope>NUCLEOTIDE SEQUENCE</scope>
</reference>
<protein>
    <recommendedName>
        <fullName evidence="5">RRM domain-containing protein</fullName>
    </recommendedName>
</protein>